<gene>
    <name evidence="2" type="ORF">SAMN04244560_00357</name>
</gene>
<organism evidence="2 3">
    <name type="scientific">Thermoanaerobacter thermohydrosulfuricus</name>
    <name type="common">Clostridium thermohydrosulfuricum</name>
    <dbReference type="NCBI Taxonomy" id="1516"/>
    <lineage>
        <taxon>Bacteria</taxon>
        <taxon>Bacillati</taxon>
        <taxon>Bacillota</taxon>
        <taxon>Clostridia</taxon>
        <taxon>Thermoanaerobacterales</taxon>
        <taxon>Thermoanaerobacteraceae</taxon>
        <taxon>Thermoanaerobacter</taxon>
    </lineage>
</organism>
<dbReference type="Pfam" id="PF07022">
    <property type="entry name" value="Phage_CI_repr"/>
    <property type="match status" value="1"/>
</dbReference>
<dbReference type="Proteomes" id="UP000183404">
    <property type="component" value="Unassembled WGS sequence"/>
</dbReference>
<evidence type="ECO:0000313" key="2">
    <source>
        <dbReference type="EMBL" id="SDF17350.1"/>
    </source>
</evidence>
<dbReference type="InterPro" id="IPR010744">
    <property type="entry name" value="Phage_CI_N"/>
</dbReference>
<feature type="domain" description="Bacteriophage CI repressor N-terminal" evidence="1">
    <location>
        <begin position="4"/>
        <end position="50"/>
    </location>
</feature>
<dbReference type="InterPro" id="IPR010982">
    <property type="entry name" value="Lambda_DNA-bd_dom_sf"/>
</dbReference>
<evidence type="ECO:0000313" key="3">
    <source>
        <dbReference type="Proteomes" id="UP000183404"/>
    </source>
</evidence>
<proteinExistence type="predicted"/>
<evidence type="ECO:0000259" key="1">
    <source>
        <dbReference type="Pfam" id="PF07022"/>
    </source>
</evidence>
<sequence length="73" mass="8508">MISILNELKYRYNLSEQELAQKIGISRSQLYRIKKKGKISKKFIIGIKNAFPEVSIDKLIESLNQQEEHSKIS</sequence>
<dbReference type="AlphaFoldDB" id="A0A1G7IXD4"/>
<dbReference type="EMBL" id="FNBS01000005">
    <property type="protein sequence ID" value="SDF17350.1"/>
    <property type="molecule type" value="Genomic_DNA"/>
</dbReference>
<dbReference type="Gene3D" id="1.10.260.40">
    <property type="entry name" value="lambda repressor-like DNA-binding domains"/>
    <property type="match status" value="1"/>
</dbReference>
<protein>
    <submittedName>
        <fullName evidence="2">Transcriptional regulator, AlpA family</fullName>
    </submittedName>
</protein>
<accession>A0A1G7IXD4</accession>
<dbReference type="SUPFAM" id="SSF47413">
    <property type="entry name" value="lambda repressor-like DNA-binding domains"/>
    <property type="match status" value="1"/>
</dbReference>
<dbReference type="RefSeq" id="WP_074592064.1">
    <property type="nucleotide sequence ID" value="NZ_FNBS01000005.1"/>
</dbReference>
<name>A0A1G7IXD4_THETY</name>
<reference evidence="2 3" key="1">
    <citation type="submission" date="2016-10" db="EMBL/GenBank/DDBJ databases">
        <authorList>
            <person name="de Groot N.N."/>
        </authorList>
    </citation>
    <scope>NUCLEOTIDE SEQUENCE [LARGE SCALE GENOMIC DNA]</scope>
    <source>
        <strain evidence="2 3">DSM 569</strain>
    </source>
</reference>
<dbReference type="GO" id="GO:0003677">
    <property type="term" value="F:DNA binding"/>
    <property type="evidence" value="ECO:0007669"/>
    <property type="project" value="InterPro"/>
</dbReference>
<dbReference type="GO" id="GO:0045892">
    <property type="term" value="P:negative regulation of DNA-templated transcription"/>
    <property type="evidence" value="ECO:0007669"/>
    <property type="project" value="InterPro"/>
</dbReference>